<protein>
    <submittedName>
        <fullName evidence="1">Uncharacterized protein</fullName>
    </submittedName>
</protein>
<name>A0A2P2Q6N9_RHIMU</name>
<proteinExistence type="predicted"/>
<reference evidence="1" key="1">
    <citation type="submission" date="2018-02" db="EMBL/GenBank/DDBJ databases">
        <title>Rhizophora mucronata_Transcriptome.</title>
        <authorList>
            <person name="Meera S.P."/>
            <person name="Sreeshan A."/>
            <person name="Augustine A."/>
        </authorList>
    </citation>
    <scope>NUCLEOTIDE SEQUENCE</scope>
    <source>
        <tissue evidence="1">Leaf</tissue>
    </source>
</reference>
<dbReference type="AlphaFoldDB" id="A0A2P2Q6N9"/>
<evidence type="ECO:0000313" key="1">
    <source>
        <dbReference type="EMBL" id="MBX62653.1"/>
    </source>
</evidence>
<organism evidence="1">
    <name type="scientific">Rhizophora mucronata</name>
    <name type="common">Asiatic mangrove</name>
    <dbReference type="NCBI Taxonomy" id="61149"/>
    <lineage>
        <taxon>Eukaryota</taxon>
        <taxon>Viridiplantae</taxon>
        <taxon>Streptophyta</taxon>
        <taxon>Embryophyta</taxon>
        <taxon>Tracheophyta</taxon>
        <taxon>Spermatophyta</taxon>
        <taxon>Magnoliopsida</taxon>
        <taxon>eudicotyledons</taxon>
        <taxon>Gunneridae</taxon>
        <taxon>Pentapetalae</taxon>
        <taxon>rosids</taxon>
        <taxon>fabids</taxon>
        <taxon>Malpighiales</taxon>
        <taxon>Rhizophoraceae</taxon>
        <taxon>Rhizophora</taxon>
    </lineage>
</organism>
<dbReference type="EMBL" id="GGEC01082169">
    <property type="protein sequence ID" value="MBX62653.1"/>
    <property type="molecule type" value="Transcribed_RNA"/>
</dbReference>
<accession>A0A2P2Q6N9</accession>
<sequence length="17" mass="1958">MPLMGAYTRKFNLEICA</sequence>